<comment type="caution">
    <text evidence="1">The sequence shown here is derived from an EMBL/GenBank/DDBJ whole genome shotgun (WGS) entry which is preliminary data.</text>
</comment>
<evidence type="ECO:0000313" key="2">
    <source>
        <dbReference type="Proteomes" id="UP001431963"/>
    </source>
</evidence>
<evidence type="ECO:0000313" key="1">
    <source>
        <dbReference type="EMBL" id="MEH7827713.1"/>
    </source>
</evidence>
<reference evidence="1" key="1">
    <citation type="submission" date="2024-02" db="EMBL/GenBank/DDBJ databases">
        <title>Genome sequences of strain Gemmobacter sp. JM10B15.</title>
        <authorList>
            <person name="Zhang M."/>
        </authorList>
    </citation>
    <scope>NUCLEOTIDE SEQUENCE</scope>
    <source>
        <strain evidence="1">JM10B15</strain>
    </source>
</reference>
<organism evidence="1 2">
    <name type="scientific">Gemmobacter denitrificans</name>
    <dbReference type="NCBI Taxonomy" id="3123040"/>
    <lineage>
        <taxon>Bacteria</taxon>
        <taxon>Pseudomonadati</taxon>
        <taxon>Pseudomonadota</taxon>
        <taxon>Alphaproteobacteria</taxon>
        <taxon>Rhodobacterales</taxon>
        <taxon>Paracoccaceae</taxon>
        <taxon>Gemmobacter</taxon>
    </lineage>
</organism>
<dbReference type="RefSeq" id="WP_335420979.1">
    <property type="nucleotide sequence ID" value="NZ_JBALHR010000003.1"/>
</dbReference>
<gene>
    <name evidence="1" type="ORF">V6590_06110</name>
</gene>
<evidence type="ECO:0008006" key="3">
    <source>
        <dbReference type="Google" id="ProtNLM"/>
    </source>
</evidence>
<sequence>MPYQIKILPARRLCLFRMFGDFGVKDGKASFLEYAKSAAFDPGIMMLTDAREIGEINVSFADMLMSVFSVQSAMDRFNNDTPSIVLLDTETMYGMARMLQQALALSGKIALMPTMCEAEALQLAGVQGARMADLRREAGFPGFSQVSGRAA</sequence>
<name>A0ABU8BSM9_9RHOB</name>
<proteinExistence type="predicted"/>
<accession>A0ABU8BSM9</accession>
<protein>
    <recommendedName>
        <fullName evidence="3">STAS domain-containing protein</fullName>
    </recommendedName>
</protein>
<keyword evidence="2" id="KW-1185">Reference proteome</keyword>
<dbReference type="EMBL" id="JBALHR010000003">
    <property type="protein sequence ID" value="MEH7827713.1"/>
    <property type="molecule type" value="Genomic_DNA"/>
</dbReference>
<dbReference type="Proteomes" id="UP001431963">
    <property type="component" value="Unassembled WGS sequence"/>
</dbReference>